<dbReference type="InterPro" id="IPR022225">
    <property type="entry name" value="Phage_tail_fibre_N"/>
</dbReference>
<accession>I9B456</accession>
<protein>
    <recommendedName>
        <fullName evidence="1">Phage tail fibre protein N-terminal domain-containing protein</fullName>
    </recommendedName>
</protein>
<evidence type="ECO:0000259" key="1">
    <source>
        <dbReference type="Pfam" id="PF12571"/>
    </source>
</evidence>
<dbReference type="Proteomes" id="UP000004324">
    <property type="component" value="Unassembled WGS sequence"/>
</dbReference>
<comment type="caution">
    <text evidence="2">The sequence shown here is derived from an EMBL/GenBank/DDBJ whole genome shotgun (WGS) entry which is preliminary data.</text>
</comment>
<proteinExistence type="predicted"/>
<dbReference type="Pfam" id="PF12571">
    <property type="entry name" value="Phage_tail_fib"/>
    <property type="match status" value="1"/>
</dbReference>
<dbReference type="AlphaFoldDB" id="I9B456"/>
<keyword evidence="3" id="KW-1185">Reference proteome</keyword>
<evidence type="ECO:0000313" key="3">
    <source>
        <dbReference type="Proteomes" id="UP000004324"/>
    </source>
</evidence>
<evidence type="ECO:0000313" key="2">
    <source>
        <dbReference type="EMBL" id="EIW19902.1"/>
    </source>
</evidence>
<name>I9B456_9FIRM</name>
<dbReference type="OrthoDB" id="8687147at2"/>
<gene>
    <name evidence="2" type="ORF">FB4_0153</name>
</gene>
<reference evidence="2 3" key="1">
    <citation type="journal article" date="2012" name="J. Bacteriol.">
        <title>Draft Genome Sequences for Two Metal-Reducing Pelosinus fermentans Strains Isolated from a Cr(VI)-Contaminated Site and for Type Strain R7.</title>
        <authorList>
            <person name="Brown S.D."/>
            <person name="Podar M."/>
            <person name="Klingeman D.M."/>
            <person name="Johnson C.M."/>
            <person name="Yang Z.K."/>
            <person name="Utturkar S.M."/>
            <person name="Land M.L."/>
            <person name="Mosher J.J."/>
            <person name="Hurt R.A.Jr."/>
            <person name="Phelps T.J."/>
            <person name="Palumbo A.V."/>
            <person name="Arkin A.P."/>
            <person name="Hazen T.C."/>
            <person name="Elias D.A."/>
        </authorList>
    </citation>
    <scope>NUCLEOTIDE SEQUENCE [LARGE SCALE GENOMIC DNA]</scope>
    <source>
        <strain evidence="2 3">B4</strain>
    </source>
</reference>
<dbReference type="PATRIC" id="fig|1149862.3.peg.1054"/>
<dbReference type="EMBL" id="AKVJ01000011">
    <property type="protein sequence ID" value="EIW19902.1"/>
    <property type="molecule type" value="Genomic_DNA"/>
</dbReference>
<feature type="domain" description="Phage tail fibre protein N-terminal" evidence="1">
    <location>
        <begin position="3"/>
        <end position="112"/>
    </location>
</feature>
<organism evidence="2 3">
    <name type="scientific">Pelosinus fermentans B4</name>
    <dbReference type="NCBI Taxonomy" id="1149862"/>
    <lineage>
        <taxon>Bacteria</taxon>
        <taxon>Bacillati</taxon>
        <taxon>Bacillota</taxon>
        <taxon>Negativicutes</taxon>
        <taxon>Selenomonadales</taxon>
        <taxon>Sporomusaceae</taxon>
        <taxon>Pelosinus</taxon>
    </lineage>
</organism>
<sequence>MAYSVTTVKGREKFAQAHGTSGVLPKIVKMAFGDGGVDGSLEPVAPVTELTELGNELLRKDLEAVSYPVTTTVRYTGRLLTTELNGMNINEIALVDADGDVIAIKRFTNKGKDVDSELVFDWNEEF</sequence>
<dbReference type="RefSeq" id="WP_007931986.1">
    <property type="nucleotide sequence ID" value="NZ_AKVJ01000011.1"/>
</dbReference>